<dbReference type="InterPro" id="IPR005950">
    <property type="entry name" value="ModA"/>
</dbReference>
<gene>
    <name evidence="4" type="primary">modA</name>
    <name evidence="4" type="ORF">ACFOZ1_14330</name>
</gene>
<comment type="similarity">
    <text evidence="1">Belongs to the bacterial solute-binding protein ModA family.</text>
</comment>
<comment type="caution">
    <text evidence="4">The sequence shown here is derived from an EMBL/GenBank/DDBJ whole genome shotgun (WGS) entry which is preliminary data.</text>
</comment>
<evidence type="ECO:0000256" key="1">
    <source>
        <dbReference type="ARBA" id="ARBA00009175"/>
    </source>
</evidence>
<dbReference type="PANTHER" id="PTHR30632:SF0">
    <property type="entry name" value="SULFATE-BINDING PROTEIN"/>
    <property type="match status" value="1"/>
</dbReference>
<keyword evidence="2" id="KW-0479">Metal-binding</keyword>
<dbReference type="Pfam" id="PF13531">
    <property type="entry name" value="SBP_bac_11"/>
    <property type="match status" value="1"/>
</dbReference>
<dbReference type="PROSITE" id="PS51257">
    <property type="entry name" value="PROKAR_LIPOPROTEIN"/>
    <property type="match status" value="1"/>
</dbReference>
<dbReference type="RefSeq" id="WP_390200387.1">
    <property type="nucleotide sequence ID" value="NZ_JBHSDV010000005.1"/>
</dbReference>
<accession>A0ABV8W162</accession>
<dbReference type="SUPFAM" id="SSF53850">
    <property type="entry name" value="Periplasmic binding protein-like II"/>
    <property type="match status" value="1"/>
</dbReference>
<dbReference type="InterPro" id="IPR050682">
    <property type="entry name" value="ModA/WtpA"/>
</dbReference>
<dbReference type="NCBIfam" id="TIGR01256">
    <property type="entry name" value="modA"/>
    <property type="match status" value="1"/>
</dbReference>
<protein>
    <submittedName>
        <fullName evidence="4">Molybdate ABC transporter substrate-binding protein</fullName>
    </submittedName>
</protein>
<evidence type="ECO:0000313" key="4">
    <source>
        <dbReference type="EMBL" id="MFC4388976.1"/>
    </source>
</evidence>
<dbReference type="Gene3D" id="3.40.190.10">
    <property type="entry name" value="Periplasmic binding protein-like II"/>
    <property type="match status" value="2"/>
</dbReference>
<evidence type="ECO:0000313" key="5">
    <source>
        <dbReference type="Proteomes" id="UP001595880"/>
    </source>
</evidence>
<reference evidence="5" key="1">
    <citation type="journal article" date="2019" name="Int. J. Syst. Evol. Microbiol.">
        <title>The Global Catalogue of Microorganisms (GCM) 10K type strain sequencing project: providing services to taxonomists for standard genome sequencing and annotation.</title>
        <authorList>
            <consortium name="The Broad Institute Genomics Platform"/>
            <consortium name="The Broad Institute Genome Sequencing Center for Infectious Disease"/>
            <person name="Wu L."/>
            <person name="Ma J."/>
        </authorList>
    </citation>
    <scope>NUCLEOTIDE SEQUENCE [LARGE SCALE GENOMIC DNA]</scope>
    <source>
        <strain evidence="5">KACC 14058</strain>
    </source>
</reference>
<keyword evidence="5" id="KW-1185">Reference proteome</keyword>
<dbReference type="PIRSF" id="PIRSF004846">
    <property type="entry name" value="ModA"/>
    <property type="match status" value="1"/>
</dbReference>
<dbReference type="Proteomes" id="UP001595880">
    <property type="component" value="Unassembled WGS sequence"/>
</dbReference>
<evidence type="ECO:0000256" key="3">
    <source>
        <dbReference type="ARBA" id="ARBA00022729"/>
    </source>
</evidence>
<evidence type="ECO:0000256" key="2">
    <source>
        <dbReference type="ARBA" id="ARBA00022723"/>
    </source>
</evidence>
<name>A0ABV8W162_9BACI</name>
<keyword evidence="3" id="KW-0732">Signal</keyword>
<organism evidence="4 5">
    <name type="scientific">Gracilibacillus marinus</name>
    <dbReference type="NCBI Taxonomy" id="630535"/>
    <lineage>
        <taxon>Bacteria</taxon>
        <taxon>Bacillati</taxon>
        <taxon>Bacillota</taxon>
        <taxon>Bacilli</taxon>
        <taxon>Bacillales</taxon>
        <taxon>Bacillaceae</taxon>
        <taxon>Gracilibacillus</taxon>
    </lineage>
</organism>
<dbReference type="PANTHER" id="PTHR30632">
    <property type="entry name" value="MOLYBDATE-BINDING PERIPLASMIC PROTEIN"/>
    <property type="match status" value="1"/>
</dbReference>
<dbReference type="EMBL" id="JBHSDV010000005">
    <property type="protein sequence ID" value="MFC4388976.1"/>
    <property type="molecule type" value="Genomic_DNA"/>
</dbReference>
<proteinExistence type="inferred from homology"/>
<sequence length="249" mass="27965">MKKFTLVSLLCCCMLLTACQEQKTEITISAASSLTDVLEDVAIRYEEKHPDIDVLINTGGSGALGQQLKQGAPVDVFISASSDVFERLVKEEIIDSKESVELFTNEIVLIEHVDQLEEEHATDLLEYRNIAIGTPETVPAGKYAKQSLQAKGQYEQVKDRFVYAKDVRQVLHYVETKNVDAGIVYLTDAMQSTKVKVNQHIELSGYEPIIYPAGVIKATEHRKQALDFLAFLQQEEIQAIYKEYGFITE</sequence>